<dbReference type="InterPro" id="IPR027806">
    <property type="entry name" value="HARBI1_dom"/>
</dbReference>
<dbReference type="Pfam" id="PF13359">
    <property type="entry name" value="DDE_Tnp_4"/>
    <property type="match status" value="1"/>
</dbReference>
<comment type="similarity">
    <text evidence="3">Belongs to the HARBI1 family.</text>
</comment>
<dbReference type="PANTHER" id="PTHR22930:SF221">
    <property type="entry name" value="NUCLEASE HARBI1"/>
    <property type="match status" value="1"/>
</dbReference>
<comment type="subcellular location">
    <subcellularLocation>
        <location evidence="2">Nucleus</location>
    </subcellularLocation>
</comment>
<name>A0A6P6W2A1_COFAR</name>
<feature type="domain" description="DDE Tnp4" evidence="8">
    <location>
        <begin position="201"/>
        <end position="362"/>
    </location>
</feature>
<evidence type="ECO:0000256" key="1">
    <source>
        <dbReference type="ARBA" id="ARBA00001968"/>
    </source>
</evidence>
<keyword evidence="7" id="KW-0539">Nucleus</keyword>
<feature type="domain" description="DUF8040" evidence="9">
    <location>
        <begin position="53"/>
        <end position="147"/>
    </location>
</feature>
<evidence type="ECO:0000256" key="3">
    <source>
        <dbReference type="ARBA" id="ARBA00006958"/>
    </source>
</evidence>
<dbReference type="PANTHER" id="PTHR22930">
    <property type="match status" value="1"/>
</dbReference>
<organism evidence="10 11">
    <name type="scientific">Coffea arabica</name>
    <name type="common">Arabian coffee</name>
    <dbReference type="NCBI Taxonomy" id="13443"/>
    <lineage>
        <taxon>Eukaryota</taxon>
        <taxon>Viridiplantae</taxon>
        <taxon>Streptophyta</taxon>
        <taxon>Embryophyta</taxon>
        <taxon>Tracheophyta</taxon>
        <taxon>Spermatophyta</taxon>
        <taxon>Magnoliopsida</taxon>
        <taxon>eudicotyledons</taxon>
        <taxon>Gunneridae</taxon>
        <taxon>Pentapetalae</taxon>
        <taxon>asterids</taxon>
        <taxon>lamiids</taxon>
        <taxon>Gentianales</taxon>
        <taxon>Rubiaceae</taxon>
        <taxon>Ixoroideae</taxon>
        <taxon>Gardenieae complex</taxon>
        <taxon>Bertiereae - Coffeeae clade</taxon>
        <taxon>Coffeeae</taxon>
        <taxon>Coffea</taxon>
    </lineage>
</organism>
<evidence type="ECO:0000313" key="11">
    <source>
        <dbReference type="RefSeq" id="XP_027109045.2"/>
    </source>
</evidence>
<gene>
    <name evidence="11" type="primary">LOC113728886</name>
</gene>
<keyword evidence="6" id="KW-0378">Hydrolase</keyword>
<evidence type="ECO:0000259" key="8">
    <source>
        <dbReference type="Pfam" id="PF13359"/>
    </source>
</evidence>
<sequence length="429" mass="48784">MANFIPNFSTSYGTSSENDDEAILNGAAILLFAPEAEQYDGPLIKVPCRTGDMPGWKWVQELILGHPLRILENCRITVDNFMRLCDILVQNNYVPQNPHKHVSIEESLAMTLVMLSHSTRTRVVAERFQHSTETIHRNVAEVLLGLCRFAQRIIRPRQTNDVHPKIRYSTKYYPWFKTEPSHAYGAYIYQTAALEDAIGAMDGTHIPASVPTNEQMAYTNRHGTQSQNVLAVCDHDMRFVYVYAGWEGSAHDARVFESALRMHTDFPIPPPGKYYLVDAAYKMMPGFLEPFKGGRVSRVGQGCGRGQGPKELFNTRHSQLRNVVERSFGVLKQRFAYLKGPVPYSYMQTQINVVIACCALHNFLRETQPSDDHFLQYEQEDIQVQAEAGGNPYPNIQPLAVPPHEIAAWKAMREEMANQMHASSRRRRQ</sequence>
<dbReference type="Proteomes" id="UP001652660">
    <property type="component" value="Chromosome 2e"/>
</dbReference>
<accession>A0A6P6W2A1</accession>
<evidence type="ECO:0000256" key="5">
    <source>
        <dbReference type="ARBA" id="ARBA00022723"/>
    </source>
</evidence>
<protein>
    <recommendedName>
        <fullName evidence="12">Protein ALP1-like</fullName>
    </recommendedName>
</protein>
<evidence type="ECO:0000259" key="9">
    <source>
        <dbReference type="Pfam" id="PF26138"/>
    </source>
</evidence>
<evidence type="ECO:0000313" key="10">
    <source>
        <dbReference type="Proteomes" id="UP001652660"/>
    </source>
</evidence>
<keyword evidence="5" id="KW-0479">Metal-binding</keyword>
<dbReference type="Pfam" id="PF26138">
    <property type="entry name" value="DUF8040"/>
    <property type="match status" value="1"/>
</dbReference>
<proteinExistence type="inferred from homology"/>
<dbReference type="GO" id="GO:0016787">
    <property type="term" value="F:hydrolase activity"/>
    <property type="evidence" value="ECO:0007669"/>
    <property type="project" value="UniProtKB-KW"/>
</dbReference>
<evidence type="ECO:0000256" key="2">
    <source>
        <dbReference type="ARBA" id="ARBA00004123"/>
    </source>
</evidence>
<dbReference type="OrthoDB" id="784298at2759"/>
<evidence type="ECO:0000256" key="4">
    <source>
        <dbReference type="ARBA" id="ARBA00022722"/>
    </source>
</evidence>
<comment type="cofactor">
    <cofactor evidence="1">
        <name>a divalent metal cation</name>
        <dbReference type="ChEBI" id="CHEBI:60240"/>
    </cofactor>
</comment>
<keyword evidence="10" id="KW-1185">Reference proteome</keyword>
<keyword evidence="4" id="KW-0540">Nuclease</keyword>
<dbReference type="RefSeq" id="XP_027109045.2">
    <property type="nucleotide sequence ID" value="XM_027253244.2"/>
</dbReference>
<dbReference type="GeneID" id="113728886"/>
<dbReference type="InterPro" id="IPR045249">
    <property type="entry name" value="HARBI1-like"/>
</dbReference>
<dbReference type="GO" id="GO:0005634">
    <property type="term" value="C:nucleus"/>
    <property type="evidence" value="ECO:0007669"/>
    <property type="project" value="UniProtKB-SubCell"/>
</dbReference>
<dbReference type="InterPro" id="IPR058353">
    <property type="entry name" value="DUF8040"/>
</dbReference>
<evidence type="ECO:0008006" key="12">
    <source>
        <dbReference type="Google" id="ProtNLM"/>
    </source>
</evidence>
<evidence type="ECO:0000256" key="6">
    <source>
        <dbReference type="ARBA" id="ARBA00022801"/>
    </source>
</evidence>
<dbReference type="AlphaFoldDB" id="A0A6P6W2A1"/>
<reference evidence="10" key="1">
    <citation type="journal article" date="2025" name="Foods">
        <title>Unveiling the Microbial Signatures of Arabica Coffee Cherries: Insights into Ripeness Specific Diversity, Functional Traits, and Implications for Quality and Safety.</title>
        <authorList>
            <consortium name="RefSeq"/>
            <person name="Tenea G.N."/>
            <person name="Cifuentes V."/>
            <person name="Reyes P."/>
            <person name="Cevallos-Vallejos M."/>
        </authorList>
    </citation>
    <scope>NUCLEOTIDE SEQUENCE [LARGE SCALE GENOMIC DNA]</scope>
</reference>
<dbReference type="GO" id="GO:0004518">
    <property type="term" value="F:nuclease activity"/>
    <property type="evidence" value="ECO:0007669"/>
    <property type="project" value="UniProtKB-KW"/>
</dbReference>
<dbReference type="GO" id="GO:0046872">
    <property type="term" value="F:metal ion binding"/>
    <property type="evidence" value="ECO:0007669"/>
    <property type="project" value="UniProtKB-KW"/>
</dbReference>
<evidence type="ECO:0000256" key="7">
    <source>
        <dbReference type="ARBA" id="ARBA00023242"/>
    </source>
</evidence>
<reference evidence="11" key="2">
    <citation type="submission" date="2025-08" db="UniProtKB">
        <authorList>
            <consortium name="RefSeq"/>
        </authorList>
    </citation>
    <scope>IDENTIFICATION</scope>
    <source>
        <tissue evidence="11">Leaves</tissue>
    </source>
</reference>